<gene>
    <name evidence="1" type="ORF">AYP45_13105</name>
</gene>
<reference evidence="1 2" key="1">
    <citation type="journal article" date="2017" name="Water Res.">
        <title>Discovery and metagenomic analysis of an anammox bacterial enrichment related to Candidatus "Brocadia caroliniensis" in a full-scale glycerol-fed nitritation-denitritation separate centrate treatment process.</title>
        <authorList>
            <person name="Park H."/>
            <person name="Brotto A.C."/>
            <person name="van Loosdrecht M.C."/>
            <person name="Chandran K."/>
        </authorList>
    </citation>
    <scope>NUCLEOTIDE SEQUENCE [LARGE SCALE GENOMIC DNA]</scope>
    <source>
        <strain evidence="1">26THWARD</strain>
    </source>
</reference>
<sequence length="128" mass="14768">MARKKKKKSYSLRHKCMNRTGRLQSARHWVHKYSGKNLVKGYKNHFGVDWLCAIIELQILGVNLDPSYVVKLKQSLDIQAQARRRKKEDQTVDAVDTYSNETFAYIAGYTPAGVPYGITWEEMNSDIT</sequence>
<comment type="caution">
    <text evidence="1">The sequence shown here is derived from an EMBL/GenBank/DDBJ whole genome shotgun (WGS) entry which is preliminary data.</text>
</comment>
<dbReference type="AlphaFoldDB" id="A0A1V4ARJ4"/>
<proteinExistence type="predicted"/>
<evidence type="ECO:0000313" key="2">
    <source>
        <dbReference type="Proteomes" id="UP000189681"/>
    </source>
</evidence>
<dbReference type="EMBL" id="AYTS01000121">
    <property type="protein sequence ID" value="OOP55735.1"/>
    <property type="molecule type" value="Genomic_DNA"/>
</dbReference>
<accession>A0A1V4ARJ4</accession>
<name>A0A1V4ARJ4_9BACT</name>
<protein>
    <submittedName>
        <fullName evidence="1">Uncharacterized protein</fullName>
    </submittedName>
</protein>
<evidence type="ECO:0000313" key="1">
    <source>
        <dbReference type="EMBL" id="OOP55735.1"/>
    </source>
</evidence>
<dbReference type="Proteomes" id="UP000189681">
    <property type="component" value="Unassembled WGS sequence"/>
</dbReference>
<organism evidence="1 2">
    <name type="scientific">Candidatus Brocadia carolinensis</name>
    <dbReference type="NCBI Taxonomy" id="1004156"/>
    <lineage>
        <taxon>Bacteria</taxon>
        <taxon>Pseudomonadati</taxon>
        <taxon>Planctomycetota</taxon>
        <taxon>Candidatus Brocadiia</taxon>
        <taxon>Candidatus Brocadiales</taxon>
        <taxon>Candidatus Brocadiaceae</taxon>
        <taxon>Candidatus Brocadia</taxon>
    </lineage>
</organism>